<reference evidence="6 7" key="1">
    <citation type="submission" date="2017-02" db="EMBL/GenBank/DDBJ databases">
        <title>Delving into the versatile metabolic prowess of the omnipresent phylum Bacteroidetes.</title>
        <authorList>
            <person name="Nobu M.K."/>
            <person name="Mei R."/>
            <person name="Narihiro T."/>
            <person name="Kuroda K."/>
            <person name="Liu W.-T."/>
        </authorList>
    </citation>
    <scope>NUCLEOTIDE SEQUENCE [LARGE SCALE GENOMIC DNA]</scope>
    <source>
        <strain evidence="6">ADurb.Bin417</strain>
    </source>
</reference>
<comment type="cofactor">
    <cofactor evidence="1">
        <name>(R)-lipoate</name>
        <dbReference type="ChEBI" id="CHEBI:83088"/>
    </cofactor>
</comment>
<dbReference type="PANTHER" id="PTHR43178:SF5">
    <property type="entry name" value="LIPOAMIDE ACYLTRANSFERASE COMPONENT OF BRANCHED-CHAIN ALPHA-KETO ACID DEHYDROGENASE COMPLEX, MITOCHONDRIAL"/>
    <property type="match status" value="1"/>
</dbReference>
<proteinExistence type="predicted"/>
<keyword evidence="6" id="KW-0670">Pyruvate</keyword>
<comment type="caution">
    <text evidence="6">The sequence shown here is derived from an EMBL/GenBank/DDBJ whole genome shotgun (WGS) entry which is preliminary data.</text>
</comment>
<protein>
    <submittedName>
        <fullName evidence="6">Dihydrolipoyllysine-residue acetyltransferase component of pyruvate dehydrogenase complex</fullName>
        <ecNumber evidence="6">2.3.1.12</ecNumber>
    </submittedName>
</protein>
<evidence type="ECO:0000256" key="2">
    <source>
        <dbReference type="ARBA" id="ARBA00022679"/>
    </source>
</evidence>
<dbReference type="InterPro" id="IPR011053">
    <property type="entry name" value="Single_hybrid_motif"/>
</dbReference>
<dbReference type="InterPro" id="IPR003016">
    <property type="entry name" value="2-oxoA_DH_lipoyl-BS"/>
</dbReference>
<dbReference type="EMBL" id="MWAK01000151">
    <property type="protein sequence ID" value="OPZ91760.1"/>
    <property type="molecule type" value="Genomic_DNA"/>
</dbReference>
<evidence type="ECO:0000313" key="6">
    <source>
        <dbReference type="EMBL" id="OPZ91760.1"/>
    </source>
</evidence>
<organism evidence="6 7">
    <name type="scientific">candidate division TA06 bacterium ADurb.Bin417</name>
    <dbReference type="NCBI Taxonomy" id="1852828"/>
    <lineage>
        <taxon>Bacteria</taxon>
        <taxon>Bacteria division TA06</taxon>
    </lineage>
</organism>
<dbReference type="PROSITE" id="PS00189">
    <property type="entry name" value="LIPOYL"/>
    <property type="match status" value="1"/>
</dbReference>
<sequence length="75" mass="7873">MEVKLPPLGNDIKEASVSFWYKKVGESVAEGEDLVELSTEKASFNLPAPAGGRLTVIKAGEGEKVAVGATLAEIE</sequence>
<accession>A0A1V5MFS3</accession>
<dbReference type="InterPro" id="IPR050743">
    <property type="entry name" value="2-oxoacid_DH_E2_comp"/>
</dbReference>
<dbReference type="InterPro" id="IPR000089">
    <property type="entry name" value="Biotin_lipoyl"/>
</dbReference>
<evidence type="ECO:0000313" key="7">
    <source>
        <dbReference type="Proteomes" id="UP000485484"/>
    </source>
</evidence>
<keyword evidence="3" id="KW-0450">Lipoyl</keyword>
<dbReference type="SUPFAM" id="SSF51230">
    <property type="entry name" value="Single hybrid motif"/>
    <property type="match status" value="1"/>
</dbReference>
<dbReference type="AlphaFoldDB" id="A0A1V5MFS3"/>
<dbReference type="GO" id="GO:0004742">
    <property type="term" value="F:dihydrolipoyllysine-residue acetyltransferase activity"/>
    <property type="evidence" value="ECO:0007669"/>
    <property type="project" value="UniProtKB-EC"/>
</dbReference>
<dbReference type="CDD" id="cd06849">
    <property type="entry name" value="lipoyl_domain"/>
    <property type="match status" value="1"/>
</dbReference>
<keyword evidence="2 6" id="KW-0808">Transferase</keyword>
<gene>
    <name evidence="6" type="primary">dlaT</name>
    <name evidence="6" type="ORF">BWY73_01008</name>
</gene>
<dbReference type="GO" id="GO:0031405">
    <property type="term" value="F:lipoic acid binding"/>
    <property type="evidence" value="ECO:0007669"/>
    <property type="project" value="TreeGrafter"/>
</dbReference>
<evidence type="ECO:0000256" key="3">
    <source>
        <dbReference type="ARBA" id="ARBA00022823"/>
    </source>
</evidence>
<evidence type="ECO:0000256" key="4">
    <source>
        <dbReference type="ARBA" id="ARBA00023315"/>
    </source>
</evidence>
<evidence type="ECO:0000256" key="1">
    <source>
        <dbReference type="ARBA" id="ARBA00001938"/>
    </source>
</evidence>
<dbReference type="PROSITE" id="PS50968">
    <property type="entry name" value="BIOTINYL_LIPOYL"/>
    <property type="match status" value="1"/>
</dbReference>
<dbReference type="EC" id="2.3.1.12" evidence="6"/>
<feature type="domain" description="Lipoyl-binding" evidence="5">
    <location>
        <begin position="1"/>
        <end position="75"/>
    </location>
</feature>
<dbReference type="Gene3D" id="2.40.50.100">
    <property type="match status" value="1"/>
</dbReference>
<keyword evidence="4 6" id="KW-0012">Acyltransferase</keyword>
<name>A0A1V5MFS3_UNCT6</name>
<dbReference type="Proteomes" id="UP000485484">
    <property type="component" value="Unassembled WGS sequence"/>
</dbReference>
<dbReference type="Pfam" id="PF00364">
    <property type="entry name" value="Biotin_lipoyl"/>
    <property type="match status" value="1"/>
</dbReference>
<dbReference type="PANTHER" id="PTHR43178">
    <property type="entry name" value="DIHYDROLIPOAMIDE ACETYLTRANSFERASE COMPONENT OF PYRUVATE DEHYDROGENASE COMPLEX"/>
    <property type="match status" value="1"/>
</dbReference>
<dbReference type="GO" id="GO:0005737">
    <property type="term" value="C:cytoplasm"/>
    <property type="evidence" value="ECO:0007669"/>
    <property type="project" value="TreeGrafter"/>
</dbReference>
<evidence type="ECO:0000259" key="5">
    <source>
        <dbReference type="PROSITE" id="PS50968"/>
    </source>
</evidence>